<dbReference type="EMBL" id="JAACXV010000015">
    <property type="protein sequence ID" value="KAF7287248.1"/>
    <property type="molecule type" value="Genomic_DNA"/>
</dbReference>
<evidence type="ECO:0000256" key="2">
    <source>
        <dbReference type="SAM" id="MobiDB-lite"/>
    </source>
</evidence>
<proteinExistence type="predicted"/>
<gene>
    <name evidence="4" type="ORF">GWI33_002067</name>
</gene>
<reference evidence="4" key="1">
    <citation type="submission" date="2020-08" db="EMBL/GenBank/DDBJ databases">
        <title>Genome sequencing and assembly of the red palm weevil Rhynchophorus ferrugineus.</title>
        <authorList>
            <person name="Dias G.B."/>
            <person name="Bergman C.M."/>
            <person name="Manee M."/>
        </authorList>
    </citation>
    <scope>NUCLEOTIDE SEQUENCE</scope>
    <source>
        <strain evidence="4">AA-2017</strain>
        <tissue evidence="4">Whole larva</tissue>
    </source>
</reference>
<evidence type="ECO:0000313" key="5">
    <source>
        <dbReference type="Proteomes" id="UP000625711"/>
    </source>
</evidence>
<feature type="region of interest" description="Disordered" evidence="2">
    <location>
        <begin position="141"/>
        <end position="166"/>
    </location>
</feature>
<comment type="caution">
    <text evidence="4">The sequence shown here is derived from an EMBL/GenBank/DDBJ whole genome shotgun (WGS) entry which is preliminary data.</text>
</comment>
<accession>A0A834MKE9</accession>
<dbReference type="AlphaFoldDB" id="A0A834MKE9"/>
<keyword evidence="1" id="KW-0175">Coiled coil</keyword>
<dbReference type="OrthoDB" id="8197317at2759"/>
<sequence>MQPPEGKRMVHDEGPEEGEIVSDDLEDISDDSTFFTPTNASQIKMNYLYQLCENDVKAPIGDIRDIERDSLASDSDQNSINLVKESNSMVGIYSDSDNPPAIEPCISSSPSAIEPNKDDDHDIELRQLRIEALQTAINNKFGKRKNKKKDENKENSVNNGGVDEPACPLKTEVCVEKFSSAKGKDVSKDPVSPEEDDEDVLRALLLASMSKKITKTKTQPIQVKVPPENTENKATLTQVRSSNVTLSNFKVNNVQKPVIPIVSTVKPLIIHVDSDSSDTDCQENIVKALNKPQNGEKQSSQIENSVDKFLKEQRAKVELQAKVQTKPIKTNGAIPKQTPKTTLNKSTLECLPEEKQKEYRNLLLMIRKAELKRPRLRKTSVRGNEANKPIVTTSKTTFNKLSTVSTIATAKLRQNKAKFLANRPLGGGIVGTQSLPGRNELVKSPPKLDDKTSTPLLQKTLKEVQFSLQDGRLQVEEKYKLLRPLIKKIHDLTKEQKRSNQEIKNILEQLTKARRLQQEGQKNLTNCIKELVAKKQRIDRGVVQRVTSTPIKGPITKKVAPARASSSAVSITPAVNVACNIQPIKSELRPQPKAIPSEKQETQPTAKETTQSSSRYVSPLDSQSKPQNLDPYTEMCPYEVNGTCKDTDCTYNHLR</sequence>
<dbReference type="Pfam" id="PF10650">
    <property type="entry name" value="zf-C3H1"/>
    <property type="match status" value="1"/>
</dbReference>
<feature type="domain" description="Putative zinc-finger" evidence="3">
    <location>
        <begin position="635"/>
        <end position="655"/>
    </location>
</feature>
<evidence type="ECO:0000313" key="4">
    <source>
        <dbReference type="EMBL" id="KAF7287248.1"/>
    </source>
</evidence>
<protein>
    <recommendedName>
        <fullName evidence="3">Putative zinc-finger domain-containing protein</fullName>
    </recommendedName>
</protein>
<name>A0A834MKE9_RHYFE</name>
<feature type="coiled-coil region" evidence="1">
    <location>
        <begin position="489"/>
        <end position="516"/>
    </location>
</feature>
<evidence type="ECO:0000259" key="3">
    <source>
        <dbReference type="Pfam" id="PF10650"/>
    </source>
</evidence>
<feature type="region of interest" description="Disordered" evidence="2">
    <location>
        <begin position="588"/>
        <end position="631"/>
    </location>
</feature>
<feature type="compositionally biased region" description="Basic and acidic residues" evidence="2">
    <location>
        <begin position="1"/>
        <end position="13"/>
    </location>
</feature>
<evidence type="ECO:0000256" key="1">
    <source>
        <dbReference type="SAM" id="Coils"/>
    </source>
</evidence>
<dbReference type="InterPro" id="IPR019607">
    <property type="entry name" value="Putative_zinc-finger_domain"/>
</dbReference>
<feature type="compositionally biased region" description="Acidic residues" evidence="2">
    <location>
        <begin position="14"/>
        <end position="30"/>
    </location>
</feature>
<feature type="region of interest" description="Disordered" evidence="2">
    <location>
        <begin position="430"/>
        <end position="453"/>
    </location>
</feature>
<feature type="compositionally biased region" description="Basic and acidic residues" evidence="2">
    <location>
        <begin position="588"/>
        <end position="601"/>
    </location>
</feature>
<organism evidence="4 5">
    <name type="scientific">Rhynchophorus ferrugineus</name>
    <name type="common">Red palm weevil</name>
    <name type="synonym">Curculio ferrugineus</name>
    <dbReference type="NCBI Taxonomy" id="354439"/>
    <lineage>
        <taxon>Eukaryota</taxon>
        <taxon>Metazoa</taxon>
        <taxon>Ecdysozoa</taxon>
        <taxon>Arthropoda</taxon>
        <taxon>Hexapoda</taxon>
        <taxon>Insecta</taxon>
        <taxon>Pterygota</taxon>
        <taxon>Neoptera</taxon>
        <taxon>Endopterygota</taxon>
        <taxon>Coleoptera</taxon>
        <taxon>Polyphaga</taxon>
        <taxon>Cucujiformia</taxon>
        <taxon>Curculionidae</taxon>
        <taxon>Dryophthorinae</taxon>
        <taxon>Rhynchophorus</taxon>
    </lineage>
</organism>
<dbReference type="Proteomes" id="UP000625711">
    <property type="component" value="Unassembled WGS sequence"/>
</dbReference>
<feature type="region of interest" description="Disordered" evidence="2">
    <location>
        <begin position="1"/>
        <end position="36"/>
    </location>
</feature>
<keyword evidence="5" id="KW-1185">Reference proteome</keyword>
<feature type="compositionally biased region" description="Polar residues" evidence="2">
    <location>
        <begin position="602"/>
        <end position="627"/>
    </location>
</feature>